<dbReference type="GO" id="GO:0005886">
    <property type="term" value="C:plasma membrane"/>
    <property type="evidence" value="ECO:0007669"/>
    <property type="project" value="UniProtKB-SubCell"/>
</dbReference>
<comment type="caution">
    <text evidence="7">The sequence shown here is derived from an EMBL/GenBank/DDBJ whole genome shotgun (WGS) entry which is preliminary data.</text>
</comment>
<protein>
    <recommendedName>
        <fullName evidence="9">Lysine transporter LysE</fullName>
    </recommendedName>
</protein>
<reference evidence="7 8" key="1">
    <citation type="submission" date="2017-02" db="EMBL/GenBank/DDBJ databases">
        <title>Draft genome sequence of Moraxella porci CCUG 54912T type strain.</title>
        <authorList>
            <person name="Salva-Serra F."/>
            <person name="Engstrom-Jakobsson H."/>
            <person name="Thorell K."/>
            <person name="Jaen-Luchoro D."/>
            <person name="Gonzales-Siles L."/>
            <person name="Karlsson R."/>
            <person name="Yazdan S."/>
            <person name="Boulund F."/>
            <person name="Johnning A."/>
            <person name="Engstrand L."/>
            <person name="Kristiansson E."/>
            <person name="Moore E."/>
        </authorList>
    </citation>
    <scope>NUCLEOTIDE SEQUENCE [LARGE SCALE GENOMIC DNA]</scope>
    <source>
        <strain evidence="7 8">CCUG 54912</strain>
    </source>
</reference>
<dbReference type="GO" id="GO:0015171">
    <property type="term" value="F:amino acid transmembrane transporter activity"/>
    <property type="evidence" value="ECO:0007669"/>
    <property type="project" value="TreeGrafter"/>
</dbReference>
<dbReference type="RefSeq" id="WP_078318104.1">
    <property type="nucleotide sequence ID" value="NZ_MUYV01000010.1"/>
</dbReference>
<dbReference type="Proteomes" id="UP000190683">
    <property type="component" value="Unassembled WGS sequence"/>
</dbReference>
<evidence type="ECO:0000256" key="5">
    <source>
        <dbReference type="ARBA" id="ARBA00023136"/>
    </source>
</evidence>
<dbReference type="InterPro" id="IPR001123">
    <property type="entry name" value="LeuE-type"/>
</dbReference>
<keyword evidence="4 6" id="KW-1133">Transmembrane helix</keyword>
<feature type="transmembrane region" description="Helical" evidence="6">
    <location>
        <begin position="6"/>
        <end position="30"/>
    </location>
</feature>
<evidence type="ECO:0000313" key="8">
    <source>
        <dbReference type="Proteomes" id="UP000190683"/>
    </source>
</evidence>
<dbReference type="AlphaFoldDB" id="A0A1T0CPU7"/>
<keyword evidence="8" id="KW-1185">Reference proteome</keyword>
<evidence type="ECO:0000256" key="2">
    <source>
        <dbReference type="ARBA" id="ARBA00022475"/>
    </source>
</evidence>
<dbReference type="EMBL" id="MUYV01000010">
    <property type="protein sequence ID" value="OOS24333.1"/>
    <property type="molecule type" value="Genomic_DNA"/>
</dbReference>
<keyword evidence="2" id="KW-1003">Cell membrane</keyword>
<sequence>MAIDWILVITYITTIILFLGTPGPVTVMVVNTSIKHGISAGLKTIAGTNCASLVLIACSMAVIQGVLAISQSAMLWLTLFGSLYLLYFALRILKEQMSEHKHLDVSTSSYNKGFVDGLIVGLSNPKDILFFVAFFPMFFNISQNKWLATVMLVGIWIVLDYLILSIYAVLFTKITNHKITSIINYLSGLVLLIVAVYASIMTSIKLYFGEKLVNY</sequence>
<feature type="transmembrane region" description="Helical" evidence="6">
    <location>
        <begin position="42"/>
        <end position="67"/>
    </location>
</feature>
<evidence type="ECO:0000256" key="4">
    <source>
        <dbReference type="ARBA" id="ARBA00022989"/>
    </source>
</evidence>
<proteinExistence type="predicted"/>
<dbReference type="PANTHER" id="PTHR30086:SF20">
    <property type="entry name" value="ARGININE EXPORTER PROTEIN ARGO-RELATED"/>
    <property type="match status" value="1"/>
</dbReference>
<keyword evidence="5 6" id="KW-0472">Membrane</keyword>
<evidence type="ECO:0000256" key="3">
    <source>
        <dbReference type="ARBA" id="ARBA00022692"/>
    </source>
</evidence>
<dbReference type="Pfam" id="PF01810">
    <property type="entry name" value="LysE"/>
    <property type="match status" value="1"/>
</dbReference>
<dbReference type="STRING" id="573983.B0681_07415"/>
<evidence type="ECO:0000313" key="7">
    <source>
        <dbReference type="EMBL" id="OOS24333.1"/>
    </source>
</evidence>
<evidence type="ECO:0000256" key="1">
    <source>
        <dbReference type="ARBA" id="ARBA00004651"/>
    </source>
</evidence>
<accession>A0A1T0CPU7</accession>
<name>A0A1T0CPU7_9GAMM</name>
<gene>
    <name evidence="7" type="ORF">B0681_07415</name>
</gene>
<keyword evidence="3 6" id="KW-0812">Transmembrane</keyword>
<feature type="transmembrane region" description="Helical" evidence="6">
    <location>
        <begin position="182"/>
        <end position="208"/>
    </location>
</feature>
<comment type="subcellular location">
    <subcellularLocation>
        <location evidence="1">Cell membrane</location>
        <topology evidence="1">Multi-pass membrane protein</topology>
    </subcellularLocation>
</comment>
<dbReference type="PANTHER" id="PTHR30086">
    <property type="entry name" value="ARGININE EXPORTER PROTEIN ARGO"/>
    <property type="match status" value="1"/>
</dbReference>
<evidence type="ECO:0008006" key="9">
    <source>
        <dbReference type="Google" id="ProtNLM"/>
    </source>
</evidence>
<feature type="transmembrane region" description="Helical" evidence="6">
    <location>
        <begin position="73"/>
        <end position="93"/>
    </location>
</feature>
<evidence type="ECO:0000256" key="6">
    <source>
        <dbReference type="SAM" id="Phobius"/>
    </source>
</evidence>
<feature type="transmembrane region" description="Helical" evidence="6">
    <location>
        <begin position="146"/>
        <end position="170"/>
    </location>
</feature>
<organism evidence="7 8">
    <name type="scientific">Moraxella porci DSM 25326</name>
    <dbReference type="NCBI Taxonomy" id="573983"/>
    <lineage>
        <taxon>Bacteria</taxon>
        <taxon>Pseudomonadati</taxon>
        <taxon>Pseudomonadota</taxon>
        <taxon>Gammaproteobacteria</taxon>
        <taxon>Moraxellales</taxon>
        <taxon>Moraxellaceae</taxon>
        <taxon>Moraxella</taxon>
    </lineage>
</organism>